<comment type="caution">
    <text evidence="2">The sequence shown here is derived from an EMBL/GenBank/DDBJ whole genome shotgun (WGS) entry which is preliminary data.</text>
</comment>
<sequence>MATKKKKSKLRFYIVVGLIAFFSIYIIGFFAASKIDKKEEDNKLVREENVADSTLPLLSQLESSRKVYISDKKTDTNIKIEKDRWTDYKYYFNEFSRVRNAISFEPTYSGYSSNGIKFSTDLDFLKVYTVEKEEFYKIPVSQKKDFEKVINESIYTSFDFAINDKKWKSVHISKGQDVKNIHKWKYNNLVSKMRYKRHVGKVQPEKARDKSKYNYSVYIDGEGFSIRIDTMGPNYIKIISGKNGEYVAYYEVYNDMYKYIKENIFKE</sequence>
<proteinExistence type="predicted"/>
<evidence type="ECO:0000256" key="1">
    <source>
        <dbReference type="SAM" id="Phobius"/>
    </source>
</evidence>
<evidence type="ECO:0000313" key="3">
    <source>
        <dbReference type="Proteomes" id="UP000003178"/>
    </source>
</evidence>
<keyword evidence="3" id="KW-1185">Reference proteome</keyword>
<dbReference type="eggNOG" id="ENOG5033SMQ">
    <property type="taxonomic scope" value="Bacteria"/>
</dbReference>
<reference evidence="2 3" key="2">
    <citation type="submission" date="2008-10" db="EMBL/GenBank/DDBJ databases">
        <title>Draft genome sequence of Clostridium hiranonis (DSM 13275).</title>
        <authorList>
            <person name="Sudarsanam P."/>
            <person name="Ley R."/>
            <person name="Guruge J."/>
            <person name="Turnbaugh P.J."/>
            <person name="Mahowald M."/>
            <person name="Liep D."/>
            <person name="Gordon J."/>
        </authorList>
    </citation>
    <scope>NUCLEOTIDE SEQUENCE [LARGE SCALE GENOMIC DNA]</scope>
    <source>
        <strain evidence="2 3">DSM 13275</strain>
    </source>
</reference>
<protein>
    <submittedName>
        <fullName evidence="2">Uncharacterized protein</fullName>
    </submittedName>
</protein>
<feature type="transmembrane region" description="Helical" evidence="1">
    <location>
        <begin position="12"/>
        <end position="32"/>
    </location>
</feature>
<gene>
    <name evidence="2" type="ORF">CLOHIR_01645</name>
</gene>
<name>B6G0I9_PEPHT</name>
<keyword evidence="1" id="KW-1133">Transmembrane helix</keyword>
<reference evidence="2 3" key="1">
    <citation type="submission" date="2008-09" db="EMBL/GenBank/DDBJ databases">
        <authorList>
            <person name="Fulton L."/>
            <person name="Clifton S."/>
            <person name="Fulton B."/>
            <person name="Xu J."/>
            <person name="Minx P."/>
            <person name="Pepin K.H."/>
            <person name="Johnson M."/>
            <person name="Thiruvilangam P."/>
            <person name="Bhonagiri V."/>
            <person name="Nash W.E."/>
            <person name="Mardis E.R."/>
            <person name="Wilson R.K."/>
        </authorList>
    </citation>
    <scope>NUCLEOTIDE SEQUENCE [LARGE SCALE GENOMIC DNA]</scope>
    <source>
        <strain evidence="2 3">DSM 13275</strain>
    </source>
</reference>
<organism evidence="2 3">
    <name type="scientific">Peptacetobacter hiranonis (strain DSM 13275 / JCM 10541 / KCTC 15199 / TO-931)</name>
    <name type="common">Clostridium hiranonis</name>
    <dbReference type="NCBI Taxonomy" id="500633"/>
    <lineage>
        <taxon>Bacteria</taxon>
        <taxon>Bacillati</taxon>
        <taxon>Bacillota</taxon>
        <taxon>Clostridia</taxon>
        <taxon>Peptostreptococcales</taxon>
        <taxon>Peptostreptococcaceae</taxon>
        <taxon>Peptacetobacter</taxon>
    </lineage>
</organism>
<dbReference type="EMBL" id="ABWP01000066">
    <property type="protein sequence ID" value="EEA84685.1"/>
    <property type="molecule type" value="Genomic_DNA"/>
</dbReference>
<evidence type="ECO:0000313" key="2">
    <source>
        <dbReference type="EMBL" id="EEA84685.1"/>
    </source>
</evidence>
<dbReference type="HOGENOM" id="CLU_1049086_0_0_9"/>
<accession>B6G0I9</accession>
<dbReference type="STRING" id="500633.CLOHIR_01645"/>
<keyword evidence="1" id="KW-0472">Membrane</keyword>
<keyword evidence="1" id="KW-0812">Transmembrane</keyword>
<dbReference type="Proteomes" id="UP000003178">
    <property type="component" value="Unassembled WGS sequence"/>
</dbReference>
<dbReference type="AlphaFoldDB" id="B6G0I9"/>
<dbReference type="RefSeq" id="WP_006441150.1">
    <property type="nucleotide sequence ID" value="NZ_DS995685.1"/>
</dbReference>
<dbReference type="OrthoDB" id="1756971at2"/>